<evidence type="ECO:0000313" key="9">
    <source>
        <dbReference type="Proteomes" id="UP001238179"/>
    </source>
</evidence>
<dbReference type="Gene3D" id="3.40.50.970">
    <property type="match status" value="2"/>
</dbReference>
<feature type="region of interest" description="Disordered" evidence="4">
    <location>
        <begin position="545"/>
        <end position="571"/>
    </location>
</feature>
<dbReference type="EMBL" id="AP027080">
    <property type="protein sequence ID" value="BDU71019.1"/>
    <property type="molecule type" value="Genomic_DNA"/>
</dbReference>
<dbReference type="PANTHER" id="PTHR18968:SF142">
    <property type="entry name" value="ACETOLACTATE SYNTHASE"/>
    <property type="match status" value="1"/>
</dbReference>
<gene>
    <name evidence="8" type="ORF">METEAL_01930</name>
</gene>
<dbReference type="InterPro" id="IPR029061">
    <property type="entry name" value="THDP-binding"/>
</dbReference>
<dbReference type="GO" id="GO:0000287">
    <property type="term" value="F:magnesium ion binding"/>
    <property type="evidence" value="ECO:0007669"/>
    <property type="project" value="InterPro"/>
</dbReference>
<dbReference type="Pfam" id="PF00205">
    <property type="entry name" value="TPP_enzyme_M"/>
    <property type="match status" value="1"/>
</dbReference>
<dbReference type="SUPFAM" id="SSF52467">
    <property type="entry name" value="DHS-like NAD/FAD-binding domain"/>
    <property type="match status" value="1"/>
</dbReference>
<dbReference type="PROSITE" id="PS00187">
    <property type="entry name" value="TPP_ENZYMES"/>
    <property type="match status" value="1"/>
</dbReference>
<feature type="domain" description="Thiamine pyrophosphate enzyme central" evidence="5">
    <location>
        <begin position="196"/>
        <end position="333"/>
    </location>
</feature>
<dbReference type="InterPro" id="IPR029035">
    <property type="entry name" value="DHS-like_NAD/FAD-binding_dom"/>
</dbReference>
<dbReference type="GO" id="GO:0050660">
    <property type="term" value="F:flavin adenine dinucleotide binding"/>
    <property type="evidence" value="ECO:0007669"/>
    <property type="project" value="TreeGrafter"/>
</dbReference>
<evidence type="ECO:0000256" key="2">
    <source>
        <dbReference type="ARBA" id="ARBA00023052"/>
    </source>
</evidence>
<dbReference type="GO" id="GO:0005948">
    <property type="term" value="C:acetolactate synthase complex"/>
    <property type="evidence" value="ECO:0007669"/>
    <property type="project" value="TreeGrafter"/>
</dbReference>
<reference evidence="9" key="1">
    <citation type="journal article" date="2023" name="Int. J. Syst. Evol. Microbiol.">
        <title>Mesoterricola silvestris gen. nov., sp. nov., Mesoterricola sediminis sp. nov., Geothrix oryzae sp. nov., Geothrix edaphica sp. nov., Geothrix rubra sp. nov., and Geothrix limicola sp. nov., six novel members of Acidobacteriota isolated from soils.</title>
        <authorList>
            <person name="Itoh H."/>
            <person name="Sugisawa Y."/>
            <person name="Mise K."/>
            <person name="Xu Z."/>
            <person name="Kuniyasu M."/>
            <person name="Ushijima N."/>
            <person name="Kawano K."/>
            <person name="Kobayashi E."/>
            <person name="Shiratori Y."/>
            <person name="Masuda Y."/>
            <person name="Senoo K."/>
        </authorList>
    </citation>
    <scope>NUCLEOTIDE SEQUENCE [LARGE SCALE GENOMIC DNA]</scope>
    <source>
        <strain evidence="9">W79</strain>
    </source>
</reference>
<feature type="compositionally biased region" description="Basic and acidic residues" evidence="4">
    <location>
        <begin position="560"/>
        <end position="571"/>
    </location>
</feature>
<dbReference type="Pfam" id="PF02775">
    <property type="entry name" value="TPP_enzyme_C"/>
    <property type="match status" value="1"/>
</dbReference>
<dbReference type="InterPro" id="IPR012000">
    <property type="entry name" value="Thiamin_PyroP_enz_cen_dom"/>
</dbReference>
<evidence type="ECO:0000313" key="8">
    <source>
        <dbReference type="EMBL" id="BDU71019.1"/>
    </source>
</evidence>
<dbReference type="Pfam" id="PF02776">
    <property type="entry name" value="TPP_enzyme_N"/>
    <property type="match status" value="1"/>
</dbReference>
<dbReference type="PANTHER" id="PTHR18968">
    <property type="entry name" value="THIAMINE PYROPHOSPHATE ENZYMES"/>
    <property type="match status" value="1"/>
</dbReference>
<dbReference type="InterPro" id="IPR011766">
    <property type="entry name" value="TPP_enzyme_TPP-bd"/>
</dbReference>
<dbReference type="KEGG" id="msil:METEAL_01930"/>
<evidence type="ECO:0000256" key="1">
    <source>
        <dbReference type="ARBA" id="ARBA00007812"/>
    </source>
</evidence>
<dbReference type="GO" id="GO:0003984">
    <property type="term" value="F:acetolactate synthase activity"/>
    <property type="evidence" value="ECO:0007669"/>
    <property type="project" value="TreeGrafter"/>
</dbReference>
<accession>A0AA48GHF6</accession>
<evidence type="ECO:0000256" key="4">
    <source>
        <dbReference type="SAM" id="MobiDB-lite"/>
    </source>
</evidence>
<dbReference type="InterPro" id="IPR012001">
    <property type="entry name" value="Thiamin_PyroP_enz_TPP-bd_dom"/>
</dbReference>
<proteinExistence type="inferred from homology"/>
<dbReference type="InterPro" id="IPR000399">
    <property type="entry name" value="TPP-bd_CS"/>
</dbReference>
<dbReference type="AlphaFoldDB" id="A0AA48GHF6"/>
<keyword evidence="9" id="KW-1185">Reference proteome</keyword>
<evidence type="ECO:0000259" key="6">
    <source>
        <dbReference type="Pfam" id="PF02775"/>
    </source>
</evidence>
<dbReference type="GO" id="GO:0009097">
    <property type="term" value="P:isoleucine biosynthetic process"/>
    <property type="evidence" value="ECO:0007669"/>
    <property type="project" value="TreeGrafter"/>
</dbReference>
<protein>
    <submittedName>
        <fullName evidence="8">Acetolactate synthase</fullName>
    </submittedName>
</protein>
<feature type="domain" description="Thiamine pyrophosphate enzyme TPP-binding" evidence="6">
    <location>
        <begin position="402"/>
        <end position="544"/>
    </location>
</feature>
<sequence>MIKVSDYVSAFLVARGIEDIFLVSGGGIMHLLESVGRQEGLRYWCNYHEQACAAAAEAWAKLHRRPCAVLVTVGPGGLNALSGAAGAWVDSVPMLVFTGQVRRDLMADYGLQRQKGPQEGDLVGLAGHLTKYAVTVREPDRIRYELEKAWYLATSGRPGPVLIDLPLDVQGALVDEDALAPFAPAPEAAPALEEAVRTAAAWIRASRRPVLMAGNGVGWARAGDALLDLLAATRIPAITTHTAKDLLWEDHPQNLGCFGPLGQRRANFTLQNADLLLSVGSGLCVAKSGFNVAGFSPGSRKILVDIDPGQLHHQPIAADLAVQADAGDFLRALGRALDAYEPPRPWLEACAQWKARYPTLEAEHLAPSDHVNTYRLLDRLSDHMDGKDTVVTGNGMDVVSYIQSFRITRGQRALQNGNWGAMGWDLPLAVGAAVARPGHRVVLVTGDGSFQWNIQELLTLGSHRLPVCIFVLNNQGYSSIRATQNTYFGGHFVGAEAGSGVANPDFRLLAGAYGLAYDRIDPAADLDAELERVLAGPMPRLCEVPVAPDQPISPKASSARRADGTMESRPLEDMFPFLPREEIQANMIGLRGGA</sequence>
<dbReference type="CDD" id="cd00568">
    <property type="entry name" value="TPP_enzymes"/>
    <property type="match status" value="1"/>
</dbReference>
<evidence type="ECO:0000259" key="5">
    <source>
        <dbReference type="Pfam" id="PF00205"/>
    </source>
</evidence>
<dbReference type="InterPro" id="IPR045229">
    <property type="entry name" value="TPP_enz"/>
</dbReference>
<dbReference type="Proteomes" id="UP001238179">
    <property type="component" value="Chromosome"/>
</dbReference>
<feature type="domain" description="Thiamine pyrophosphate enzyme N-terminal TPP-binding" evidence="7">
    <location>
        <begin position="3"/>
        <end position="112"/>
    </location>
</feature>
<dbReference type="GO" id="GO:0030976">
    <property type="term" value="F:thiamine pyrophosphate binding"/>
    <property type="evidence" value="ECO:0007669"/>
    <property type="project" value="InterPro"/>
</dbReference>
<keyword evidence="2 3" id="KW-0786">Thiamine pyrophosphate</keyword>
<dbReference type="SUPFAM" id="SSF52518">
    <property type="entry name" value="Thiamin diphosphate-binding fold (THDP-binding)"/>
    <property type="match status" value="2"/>
</dbReference>
<dbReference type="Gene3D" id="3.40.50.1220">
    <property type="entry name" value="TPP-binding domain"/>
    <property type="match status" value="1"/>
</dbReference>
<evidence type="ECO:0000256" key="3">
    <source>
        <dbReference type="RuleBase" id="RU362132"/>
    </source>
</evidence>
<evidence type="ECO:0000259" key="7">
    <source>
        <dbReference type="Pfam" id="PF02776"/>
    </source>
</evidence>
<dbReference type="CDD" id="cd07035">
    <property type="entry name" value="TPP_PYR_POX_like"/>
    <property type="match status" value="1"/>
</dbReference>
<comment type="similarity">
    <text evidence="1 3">Belongs to the TPP enzyme family.</text>
</comment>
<dbReference type="RefSeq" id="WP_316413915.1">
    <property type="nucleotide sequence ID" value="NZ_AP027080.1"/>
</dbReference>
<dbReference type="GO" id="GO:0009099">
    <property type="term" value="P:L-valine biosynthetic process"/>
    <property type="evidence" value="ECO:0007669"/>
    <property type="project" value="TreeGrafter"/>
</dbReference>
<organism evidence="8 9">
    <name type="scientific">Mesoterricola silvestris</name>
    <dbReference type="NCBI Taxonomy" id="2927979"/>
    <lineage>
        <taxon>Bacteria</taxon>
        <taxon>Pseudomonadati</taxon>
        <taxon>Acidobacteriota</taxon>
        <taxon>Holophagae</taxon>
        <taxon>Holophagales</taxon>
        <taxon>Holophagaceae</taxon>
        <taxon>Mesoterricola</taxon>
    </lineage>
</organism>
<name>A0AA48GHF6_9BACT</name>